<dbReference type="RefSeq" id="WP_173730780.1">
    <property type="nucleotide sequence ID" value="NZ_JABTTE010000007.1"/>
</dbReference>
<dbReference type="SUPFAM" id="SSF48452">
    <property type="entry name" value="TPR-like"/>
    <property type="match status" value="1"/>
</dbReference>
<protein>
    <submittedName>
        <fullName evidence="2">Tetratricopeptide repeat protein</fullName>
    </submittedName>
</protein>
<accession>A0A8J8GFP6</accession>
<proteinExistence type="predicted"/>
<keyword evidence="3" id="KW-1185">Reference proteome</keyword>
<reference evidence="2" key="1">
    <citation type="submission" date="2020-06" db="EMBL/GenBank/DDBJ databases">
        <title>A novel thermopfilic bacterium from Erzurum, Turkey.</title>
        <authorList>
            <person name="Adiguzel A."/>
            <person name="Ay H."/>
            <person name="Baltaci M.O."/>
        </authorList>
    </citation>
    <scope>NUCLEOTIDE SEQUENCE</scope>
    <source>
        <strain evidence="2">P2</strain>
    </source>
</reference>
<name>A0A8J8GFP6_9BACI</name>
<dbReference type="Gene3D" id="1.25.40.10">
    <property type="entry name" value="Tetratricopeptide repeat domain"/>
    <property type="match status" value="1"/>
</dbReference>
<dbReference type="PROSITE" id="PS50005">
    <property type="entry name" value="TPR"/>
    <property type="match status" value="1"/>
</dbReference>
<dbReference type="InterPro" id="IPR011990">
    <property type="entry name" value="TPR-like_helical_dom_sf"/>
</dbReference>
<dbReference type="SUPFAM" id="SSF116965">
    <property type="entry name" value="Hypothetical protein MPN330"/>
    <property type="match status" value="1"/>
</dbReference>
<evidence type="ECO:0000313" key="2">
    <source>
        <dbReference type="EMBL" id="NSL51573.1"/>
    </source>
</evidence>
<sequence>MDKKNKSKKNAGKIIPFPNLEERLLTKGMDALKERRFKEALQIFKQCSSLQPNHPEIEVGIVVCLIELGLYEDAKEQCERLLRENVGDYFYVLQIYMTILIQLSEYDKVVSILEVLFEEEKIPEEHARGLFHLLEFSRKSSDRAAEQKKSQVLSDLDQLSERLNNGTANEQLYVIQQLRKVGSIGHWLDPLKKILANHHSHPAIQSLILQLLSEKEIEEPIVIAKFGRICEVNPITLTNIFEDPFTIQVLNRLEDHLGHVNPTLYEAIKELWELFLFVLYPFPPEPANISLWAGALHKYGYQLFGIDVTNNEIQELYNVKTDMLEEAYGQLLEAEKISTMNLNE</sequence>
<gene>
    <name evidence="2" type="ORF">HR057_07295</name>
</gene>
<dbReference type="EMBL" id="JABTTE010000007">
    <property type="protein sequence ID" value="NSL51573.1"/>
    <property type="molecule type" value="Genomic_DNA"/>
</dbReference>
<dbReference type="Proteomes" id="UP000625804">
    <property type="component" value="Unassembled WGS sequence"/>
</dbReference>
<comment type="caution">
    <text evidence="2">The sequence shown here is derived from an EMBL/GenBank/DDBJ whole genome shotgun (WGS) entry which is preliminary data.</text>
</comment>
<dbReference type="Pfam" id="PF14559">
    <property type="entry name" value="TPR_19"/>
    <property type="match status" value="1"/>
</dbReference>
<feature type="repeat" description="TPR" evidence="1">
    <location>
        <begin position="21"/>
        <end position="54"/>
    </location>
</feature>
<evidence type="ECO:0000256" key="1">
    <source>
        <dbReference type="PROSITE-ProRule" id="PRU00339"/>
    </source>
</evidence>
<dbReference type="InterPro" id="IPR019734">
    <property type="entry name" value="TPR_rpt"/>
</dbReference>
<organism evidence="2 3">
    <name type="scientific">Calidifontibacillus erzurumensis</name>
    <dbReference type="NCBI Taxonomy" id="2741433"/>
    <lineage>
        <taxon>Bacteria</taxon>
        <taxon>Bacillati</taxon>
        <taxon>Bacillota</taxon>
        <taxon>Bacilli</taxon>
        <taxon>Bacillales</taxon>
        <taxon>Bacillaceae</taxon>
        <taxon>Calidifontibacillus/Schinkia group</taxon>
        <taxon>Calidifontibacillus</taxon>
    </lineage>
</organism>
<keyword evidence="1" id="KW-0802">TPR repeat</keyword>
<dbReference type="AlphaFoldDB" id="A0A8J8GFP6"/>
<evidence type="ECO:0000313" key="3">
    <source>
        <dbReference type="Proteomes" id="UP000625804"/>
    </source>
</evidence>